<accession>K0IC26</accession>
<organism evidence="1 2">
    <name type="scientific">Nitrososphaera gargensis (strain Ga9.2)</name>
    <dbReference type="NCBI Taxonomy" id="1237085"/>
    <lineage>
        <taxon>Archaea</taxon>
        <taxon>Nitrososphaerota</taxon>
        <taxon>Nitrososphaeria</taxon>
        <taxon>Nitrososphaerales</taxon>
        <taxon>Nitrososphaeraceae</taxon>
        <taxon>Nitrososphaera</taxon>
    </lineage>
</organism>
<evidence type="ECO:0000313" key="1">
    <source>
        <dbReference type="EMBL" id="AFU58901.1"/>
    </source>
</evidence>
<dbReference type="GeneID" id="13795832"/>
<reference evidence="1 2" key="1">
    <citation type="journal article" date="2012" name="Environ. Microbiol.">
        <title>The genome of the ammonia-oxidizing Candidatus Nitrososphaera gargensis: insights into metabolic versatility and environmental adaptations.</title>
        <authorList>
            <person name="Spang A."/>
            <person name="Poehlein A."/>
            <person name="Offre P."/>
            <person name="Zumbragel S."/>
            <person name="Haider S."/>
            <person name="Rychlik N."/>
            <person name="Nowka B."/>
            <person name="Schmeisser C."/>
            <person name="Lebedeva E.V."/>
            <person name="Rattei T."/>
            <person name="Bohm C."/>
            <person name="Schmid M."/>
            <person name="Galushko A."/>
            <person name="Hatzenpichler R."/>
            <person name="Weinmaier T."/>
            <person name="Daniel R."/>
            <person name="Schleper C."/>
            <person name="Spieck E."/>
            <person name="Streit W."/>
            <person name="Wagner M."/>
        </authorList>
    </citation>
    <scope>NUCLEOTIDE SEQUENCE [LARGE SCALE GENOMIC DNA]</scope>
    <source>
        <strain evidence="2">Ga9.2</strain>
    </source>
</reference>
<dbReference type="InParanoid" id="K0IC26"/>
<keyword evidence="2" id="KW-1185">Reference proteome</keyword>
<dbReference type="RefSeq" id="WP_015019437.1">
    <property type="nucleotide sequence ID" value="NC_018719.1"/>
</dbReference>
<evidence type="ECO:0000313" key="2">
    <source>
        <dbReference type="Proteomes" id="UP000008037"/>
    </source>
</evidence>
<dbReference type="BioCyc" id="CNIT1237085:G1324-1967-MONOMER"/>
<name>K0IC26_NITGG</name>
<dbReference type="STRING" id="1237085.Ngar_c19690"/>
<proteinExistence type="predicted"/>
<dbReference type="KEGG" id="nga:Ngar_c19690"/>
<dbReference type="Proteomes" id="UP000008037">
    <property type="component" value="Chromosome"/>
</dbReference>
<dbReference type="HOGENOM" id="CLU_2490572_0_0_2"/>
<dbReference type="EMBL" id="CP002408">
    <property type="protein sequence ID" value="AFU58901.1"/>
    <property type="molecule type" value="Genomic_DNA"/>
</dbReference>
<gene>
    <name evidence="1" type="ordered locus">Ngar_c19690</name>
</gene>
<dbReference type="AlphaFoldDB" id="K0IC26"/>
<protein>
    <submittedName>
        <fullName evidence="1">Uncharacterized protein</fullName>
    </submittedName>
</protein>
<sequence>MFCCAGLFGGFIAGAATGILWVPFVTAAAGAGGGLLIDIKMFRALNKKNDSKESHLGRMCCDALRLSKKKRSNLRPLKLPQQLCTKIVTMLI</sequence>